<sequence length="294" mass="31354">MTGASGVMGRSAISALHAAGHEVVGLARSARAAEVVTARGAQPHDGHLFDRESMTAGMQGCDAVLNLATRVPVGTSALRPGAWRANDRIRTHGTAVVAAAARDAGVPRLVHQSLSFVYADHGDDWVDEHSSVDLTRALEHVVVAETHVDAFTRAGGQGVVLRLGLLAGPHTSSVWLLRRARANRPIGFGAPDSWTHLVHIDDVGTAAAAALNVEPGIYNVGAEPVKRQDVVDTYALVAERPQGRFYSSAATRLGGQRLEMITRSQRVSSQRFGDRTGWAPQYPKLTPDWFDGVL</sequence>
<dbReference type="SUPFAM" id="SSF51735">
    <property type="entry name" value="NAD(P)-binding Rossmann-fold domains"/>
    <property type="match status" value="1"/>
</dbReference>
<dbReference type="InterPro" id="IPR051783">
    <property type="entry name" value="NAD(P)-dependent_oxidoreduct"/>
</dbReference>
<proteinExistence type="predicted"/>
<evidence type="ECO:0000259" key="1">
    <source>
        <dbReference type="Pfam" id="PF01370"/>
    </source>
</evidence>
<dbReference type="InterPro" id="IPR036291">
    <property type="entry name" value="NAD(P)-bd_dom_sf"/>
</dbReference>
<evidence type="ECO:0000313" key="3">
    <source>
        <dbReference type="Proteomes" id="UP000321571"/>
    </source>
</evidence>
<dbReference type="Gene3D" id="3.40.50.720">
    <property type="entry name" value="NAD(P)-binding Rossmann-like Domain"/>
    <property type="match status" value="1"/>
</dbReference>
<comment type="caution">
    <text evidence="2">The sequence shown here is derived from an EMBL/GenBank/DDBJ whole genome shotgun (WGS) entry which is preliminary data.</text>
</comment>
<dbReference type="InterPro" id="IPR001509">
    <property type="entry name" value="Epimerase_deHydtase"/>
</dbReference>
<reference evidence="2 3" key="1">
    <citation type="submission" date="2019-06" db="EMBL/GenBank/DDBJ databases">
        <title>Aeromicrobium sp. nov., isolated from a maize field.</title>
        <authorList>
            <person name="Lin S.-Y."/>
            <person name="Tsai C.-F."/>
            <person name="Young C.-C."/>
        </authorList>
    </citation>
    <scope>NUCLEOTIDE SEQUENCE [LARGE SCALE GENOMIC DNA]</scope>
    <source>
        <strain evidence="2 3">CC-CFT486</strain>
    </source>
</reference>
<name>A0A5C8NMV6_9ACTN</name>
<evidence type="ECO:0000313" key="2">
    <source>
        <dbReference type="EMBL" id="TXL62161.1"/>
    </source>
</evidence>
<dbReference type="RefSeq" id="WP_147684581.1">
    <property type="nucleotide sequence ID" value="NZ_VDUX01000002.1"/>
</dbReference>
<dbReference type="GO" id="GO:0004029">
    <property type="term" value="F:aldehyde dehydrogenase (NAD+) activity"/>
    <property type="evidence" value="ECO:0007669"/>
    <property type="project" value="TreeGrafter"/>
</dbReference>
<dbReference type="PANTHER" id="PTHR48079:SF6">
    <property type="entry name" value="NAD(P)-BINDING DOMAIN-CONTAINING PROTEIN-RELATED"/>
    <property type="match status" value="1"/>
</dbReference>
<keyword evidence="3" id="KW-1185">Reference proteome</keyword>
<dbReference type="AlphaFoldDB" id="A0A5C8NMV6"/>
<organism evidence="2 3">
    <name type="scientific">Aeromicrobium terrae</name>
    <dbReference type="NCBI Taxonomy" id="2498846"/>
    <lineage>
        <taxon>Bacteria</taxon>
        <taxon>Bacillati</taxon>
        <taxon>Actinomycetota</taxon>
        <taxon>Actinomycetes</taxon>
        <taxon>Propionibacteriales</taxon>
        <taxon>Nocardioidaceae</taxon>
        <taxon>Aeromicrobium</taxon>
    </lineage>
</organism>
<feature type="domain" description="NAD-dependent epimerase/dehydratase" evidence="1">
    <location>
        <begin position="1"/>
        <end position="221"/>
    </location>
</feature>
<accession>A0A5C8NMV6</accession>
<protein>
    <submittedName>
        <fullName evidence="2">NAD(P)-dependent oxidoreductase</fullName>
    </submittedName>
</protein>
<dbReference type="Proteomes" id="UP000321571">
    <property type="component" value="Unassembled WGS sequence"/>
</dbReference>
<dbReference type="EMBL" id="VDUX01000002">
    <property type="protein sequence ID" value="TXL62161.1"/>
    <property type="molecule type" value="Genomic_DNA"/>
</dbReference>
<dbReference type="Pfam" id="PF01370">
    <property type="entry name" value="Epimerase"/>
    <property type="match status" value="1"/>
</dbReference>
<dbReference type="OrthoDB" id="9787292at2"/>
<gene>
    <name evidence="2" type="ORF">FHP06_05515</name>
</gene>
<dbReference type="GO" id="GO:0005737">
    <property type="term" value="C:cytoplasm"/>
    <property type="evidence" value="ECO:0007669"/>
    <property type="project" value="TreeGrafter"/>
</dbReference>
<dbReference type="PANTHER" id="PTHR48079">
    <property type="entry name" value="PROTEIN YEEZ"/>
    <property type="match status" value="1"/>
</dbReference>